<evidence type="ECO:0000313" key="8">
    <source>
        <dbReference type="Proteomes" id="UP000635606"/>
    </source>
</evidence>
<evidence type="ECO:0000256" key="4">
    <source>
        <dbReference type="ARBA" id="ARBA00023016"/>
    </source>
</evidence>
<accession>A0A8J4E8N1</accession>
<evidence type="ECO:0000313" key="7">
    <source>
        <dbReference type="EMBL" id="GIJ65861.1"/>
    </source>
</evidence>
<feature type="compositionally biased region" description="Polar residues" evidence="6">
    <location>
        <begin position="804"/>
        <end position="825"/>
    </location>
</feature>
<dbReference type="InterPro" id="IPR043129">
    <property type="entry name" value="ATPase_NBD"/>
</dbReference>
<dbReference type="Gene3D" id="3.90.640.10">
    <property type="entry name" value="Actin, Chain A, domain 4"/>
    <property type="match status" value="1"/>
</dbReference>
<dbReference type="GO" id="GO:0005524">
    <property type="term" value="F:ATP binding"/>
    <property type="evidence" value="ECO:0007669"/>
    <property type="project" value="UniProtKB-KW"/>
</dbReference>
<dbReference type="Pfam" id="PF00012">
    <property type="entry name" value="HSP70"/>
    <property type="match status" value="1"/>
</dbReference>
<proteinExistence type="inferred from homology"/>
<evidence type="ECO:0000256" key="3">
    <source>
        <dbReference type="ARBA" id="ARBA00022840"/>
    </source>
</evidence>
<evidence type="ECO:0000256" key="2">
    <source>
        <dbReference type="ARBA" id="ARBA00022741"/>
    </source>
</evidence>
<sequence length="825" mass="88687">MHTNDGAAGWRLAVDFGTSNTVAVLRHGDGESRPLLFDGSPLLPSAVCLGPDGDLLVGRDALQQALATPSWCEPTPKRRVGEQSVLLGRRQVPVVDLVAAVLHRVLDEAVGMAGTRPDELVMTHPDGWGEVRREVLARAAEKVALPRPRYLSEPAAAANLFPTLRGADVAVPGPDHRPGTDRAVLIYDFGGGTFDVSVVRWDPDGVPEVLRSEGLATVGGIDLDDRIVTHLGSELTADAVTWQRLLTSQDEDDRRARWQLREGVREAKERLSRLPRVDLHIPVLDVRVTLTRTEFDRLARPVVTRTVELTTATLDSAGVTPTQLAGVYLVGGSSRVPLVATMLVRALRVEPRVLRQPDLAVAEGAALAFAGAPVTPAPSDPEPEPSAPPAPRRFGRRRVLAMAAAVAAAGATGGVVLSLSDKSNGGHVPRTGPSPARRPGTLTLLAGTDPSPAGTRQDLVDQWNDDHQIQVTITPVPGSADDQVSAMWSDPVADVFLLDAPQLSRFANAGLITALPDGAVDVDRFLERPLNTCRWRDRYWALPFNTDVGLLFHRPDVPAPTGWPDLVTLARAAGRPSYSGQFTADESSVVNMLEAALAHNPKLLNDDGTFPDQISVAEWDAAIGPLREAIAAGAVLDAHADLATVDLPPDERSAEFLSVRHATWSQVQTVRLWPAFATRLSGLRPGRLFGPAILGGQNLAVSSRSANPEAAIDLIRYLTDDKRQRKLTTDQTYAPVTKSAYETDGTDDRNRAHLILSAIQTAYPRPVTPSYSEVAQVFIELMRPAVLNGTRLPEHFAKSLHTARMTNPTSALPTTRAQSPTPSPT</sequence>
<evidence type="ECO:0000256" key="1">
    <source>
        <dbReference type="ARBA" id="ARBA00007381"/>
    </source>
</evidence>
<dbReference type="InterPro" id="IPR013126">
    <property type="entry name" value="Hsp_70_fam"/>
</dbReference>
<keyword evidence="4" id="KW-0346">Stress response</keyword>
<name>A0A8J4E8N1_9ACTN</name>
<dbReference type="InterPro" id="IPR018181">
    <property type="entry name" value="Heat_shock_70_CS"/>
</dbReference>
<reference evidence="7" key="1">
    <citation type="submission" date="2021-01" db="EMBL/GenBank/DDBJ databases">
        <title>Whole genome shotgun sequence of Virgisporangium ochraceum NBRC 16418.</title>
        <authorList>
            <person name="Komaki H."/>
            <person name="Tamura T."/>
        </authorList>
    </citation>
    <scope>NUCLEOTIDE SEQUENCE</scope>
    <source>
        <strain evidence="7">NBRC 16418</strain>
    </source>
</reference>
<dbReference type="Gene3D" id="3.40.190.10">
    <property type="entry name" value="Periplasmic binding protein-like II"/>
    <property type="match status" value="1"/>
</dbReference>
<dbReference type="Gene3D" id="3.30.420.40">
    <property type="match status" value="2"/>
</dbReference>
<dbReference type="PROSITE" id="PS01036">
    <property type="entry name" value="HSP70_3"/>
    <property type="match status" value="1"/>
</dbReference>
<dbReference type="AlphaFoldDB" id="A0A8J4E8N1"/>
<dbReference type="PANTHER" id="PTHR45639">
    <property type="entry name" value="HSC70CB, ISOFORM G-RELATED"/>
    <property type="match status" value="1"/>
</dbReference>
<feature type="compositionally biased region" description="Pro residues" evidence="6">
    <location>
        <begin position="375"/>
        <end position="391"/>
    </location>
</feature>
<organism evidence="7 8">
    <name type="scientific">Virgisporangium ochraceum</name>
    <dbReference type="NCBI Taxonomy" id="65505"/>
    <lineage>
        <taxon>Bacteria</taxon>
        <taxon>Bacillati</taxon>
        <taxon>Actinomycetota</taxon>
        <taxon>Actinomycetes</taxon>
        <taxon>Micromonosporales</taxon>
        <taxon>Micromonosporaceae</taxon>
        <taxon>Virgisporangium</taxon>
    </lineage>
</organism>
<dbReference type="Proteomes" id="UP000635606">
    <property type="component" value="Unassembled WGS sequence"/>
</dbReference>
<evidence type="ECO:0000256" key="5">
    <source>
        <dbReference type="ARBA" id="ARBA00023186"/>
    </source>
</evidence>
<dbReference type="EMBL" id="BOPH01000010">
    <property type="protein sequence ID" value="GIJ65861.1"/>
    <property type="molecule type" value="Genomic_DNA"/>
</dbReference>
<dbReference type="PRINTS" id="PR00301">
    <property type="entry name" value="HEATSHOCK70"/>
</dbReference>
<protein>
    <recommendedName>
        <fullName evidence="9">Heat shock protein 70</fullName>
    </recommendedName>
</protein>
<dbReference type="Pfam" id="PF13416">
    <property type="entry name" value="SBP_bac_8"/>
    <property type="match status" value="1"/>
</dbReference>
<dbReference type="PROSITE" id="PS00329">
    <property type="entry name" value="HSP70_2"/>
    <property type="match status" value="1"/>
</dbReference>
<dbReference type="SUPFAM" id="SSF53850">
    <property type="entry name" value="Periplasmic binding protein-like II"/>
    <property type="match status" value="1"/>
</dbReference>
<keyword evidence="2" id="KW-0547">Nucleotide-binding</keyword>
<dbReference type="PANTHER" id="PTHR45639:SF32">
    <property type="entry name" value="HEAT SHOCK PROTEIN PDR13"/>
    <property type="match status" value="1"/>
</dbReference>
<dbReference type="SUPFAM" id="SSF53067">
    <property type="entry name" value="Actin-like ATPase domain"/>
    <property type="match status" value="2"/>
</dbReference>
<keyword evidence="3" id="KW-0067">ATP-binding</keyword>
<dbReference type="GO" id="GO:0140662">
    <property type="term" value="F:ATP-dependent protein folding chaperone"/>
    <property type="evidence" value="ECO:0007669"/>
    <property type="project" value="InterPro"/>
</dbReference>
<feature type="region of interest" description="Disordered" evidence="6">
    <location>
        <begin position="372"/>
        <end position="392"/>
    </location>
</feature>
<comment type="similarity">
    <text evidence="1">Belongs to the heat shock protein 70 family.</text>
</comment>
<dbReference type="GO" id="GO:0005829">
    <property type="term" value="C:cytosol"/>
    <property type="evidence" value="ECO:0007669"/>
    <property type="project" value="TreeGrafter"/>
</dbReference>
<evidence type="ECO:0000256" key="6">
    <source>
        <dbReference type="SAM" id="MobiDB-lite"/>
    </source>
</evidence>
<keyword evidence="8" id="KW-1185">Reference proteome</keyword>
<dbReference type="InterPro" id="IPR006059">
    <property type="entry name" value="SBP"/>
</dbReference>
<feature type="region of interest" description="Disordered" evidence="6">
    <location>
        <begin position="801"/>
        <end position="825"/>
    </location>
</feature>
<evidence type="ECO:0008006" key="9">
    <source>
        <dbReference type="Google" id="ProtNLM"/>
    </source>
</evidence>
<comment type="caution">
    <text evidence="7">The sequence shown here is derived from an EMBL/GenBank/DDBJ whole genome shotgun (WGS) entry which is preliminary data.</text>
</comment>
<dbReference type="RefSeq" id="WP_203925858.1">
    <property type="nucleotide sequence ID" value="NZ_BOPH01000010.1"/>
</dbReference>
<gene>
    <name evidence="7" type="ORF">Voc01_007780</name>
</gene>
<keyword evidence="5" id="KW-0143">Chaperone</keyword>